<dbReference type="Pfam" id="PF13177">
    <property type="entry name" value="DNA_pol3_delta2"/>
    <property type="match status" value="1"/>
</dbReference>
<dbReference type="RefSeq" id="WP_282839717.1">
    <property type="nucleotide sequence ID" value="NZ_JASCXW010000023.1"/>
</dbReference>
<gene>
    <name evidence="1" type="ORF">QJ521_06905</name>
</gene>
<dbReference type="PANTHER" id="PTHR11669:SF8">
    <property type="entry name" value="DNA POLYMERASE III SUBUNIT DELTA"/>
    <property type="match status" value="1"/>
</dbReference>
<sequence length="314" mass="36357">MKRAYYFFKQTILKNRLAHLYLVSGPKGSGKSQLIDEVSYLILNQNKPDNPHLKQLIAQKKVSNMMVIEPDGLTIKKEQILMLQAEFSKTALVSGPRIYVIKNIERIGTGAANSLLKFMEEPSNHNVYGFLLTESIEDVIRTIISRSQVIHLKSIDEKDLEKELIEAGIDDKLAILAPYLTKNIDEAIALSENPNFIEMVTFIEDIVNLWPDKETSFPIYFSNKAGFLTQDRDFFKSFLELLLLYFLDLVHYKAHQEITYQFLRDQIQVQSNSMQVNEINEIIEEIQSIMEKQTYYINLELALDQLSNILEKKR</sequence>
<dbReference type="EMBL" id="JASCXW010000023">
    <property type="protein sequence ID" value="MDI6453287.1"/>
    <property type="molecule type" value="Genomic_DNA"/>
</dbReference>
<keyword evidence="2" id="KW-1185">Reference proteome</keyword>
<dbReference type="Gene3D" id="3.40.50.300">
    <property type="entry name" value="P-loop containing nucleotide triphosphate hydrolases"/>
    <property type="match status" value="1"/>
</dbReference>
<dbReference type="PANTHER" id="PTHR11669">
    <property type="entry name" value="REPLICATION FACTOR C / DNA POLYMERASE III GAMMA-TAU SUBUNIT"/>
    <property type="match status" value="1"/>
</dbReference>
<reference evidence="1" key="1">
    <citation type="submission" date="2023-05" db="EMBL/GenBank/DDBJ databases">
        <title>Mariniplasma microaerophilum sp. nov., a novel anaerobic mollicute isolated from terrestrial mud volcano, Taman Peninsula, Russia.</title>
        <authorList>
            <person name="Khomyakova M.A."/>
            <person name="Merkel A.Y."/>
            <person name="Slobodkin A.I."/>
        </authorList>
    </citation>
    <scope>NUCLEOTIDE SEQUENCE</scope>
    <source>
        <strain evidence="1">M4Ah</strain>
    </source>
</reference>
<evidence type="ECO:0000313" key="1">
    <source>
        <dbReference type="EMBL" id="MDI6453287.1"/>
    </source>
</evidence>
<dbReference type="GO" id="GO:0006261">
    <property type="term" value="P:DNA-templated DNA replication"/>
    <property type="evidence" value="ECO:0007669"/>
    <property type="project" value="TreeGrafter"/>
</dbReference>
<dbReference type="SUPFAM" id="SSF52540">
    <property type="entry name" value="P-loop containing nucleoside triphosphate hydrolases"/>
    <property type="match status" value="1"/>
</dbReference>
<organism evidence="1 2">
    <name type="scientific">Peloplasma aerotolerans</name>
    <dbReference type="NCBI Taxonomy" id="3044389"/>
    <lineage>
        <taxon>Bacteria</taxon>
        <taxon>Bacillati</taxon>
        <taxon>Mycoplasmatota</taxon>
        <taxon>Mollicutes</taxon>
        <taxon>Acholeplasmatales</taxon>
        <taxon>Acholeplasmataceae</taxon>
        <taxon>Peloplasma</taxon>
    </lineage>
</organism>
<dbReference type="Proteomes" id="UP001431532">
    <property type="component" value="Unassembled WGS sequence"/>
</dbReference>
<accession>A0AAW6U5V4</accession>
<comment type="caution">
    <text evidence="1">The sequence shown here is derived from an EMBL/GenBank/DDBJ whole genome shotgun (WGS) entry which is preliminary data.</text>
</comment>
<dbReference type="InterPro" id="IPR027417">
    <property type="entry name" value="P-loop_NTPase"/>
</dbReference>
<dbReference type="AlphaFoldDB" id="A0AAW6U5V4"/>
<dbReference type="InterPro" id="IPR050238">
    <property type="entry name" value="DNA_Rep/Repair_Clamp_Loader"/>
</dbReference>
<evidence type="ECO:0000313" key="2">
    <source>
        <dbReference type="Proteomes" id="UP001431532"/>
    </source>
</evidence>
<name>A0AAW6U5V4_9MOLU</name>
<evidence type="ECO:0008006" key="3">
    <source>
        <dbReference type="Google" id="ProtNLM"/>
    </source>
</evidence>
<protein>
    <recommendedName>
        <fullName evidence="3">DNA polymerase III subunit delta</fullName>
    </recommendedName>
</protein>
<proteinExistence type="predicted"/>